<gene>
    <name evidence="3" type="ORF">HK105_208276</name>
</gene>
<dbReference type="Proteomes" id="UP001527925">
    <property type="component" value="Unassembled WGS sequence"/>
</dbReference>
<sequence length="289" mass="30477">MRAPTADTGAGGTQAQAQAQAQTQTQMLFEAQPPLLTDGDTVRELDSIRTKLALLVESLNDILMLHPATPWPPVLEQLNSIIARFESVQRELMAQSVPLALVHPHMLIPQDPDFIPRILLRTKLIPEIEDAERAAIAAYFGPAALGPASGTSAAGVPVVSAVPHADAPGPAANPVAAAFEGLFDVDPLNQAQTLKQQQEWENKVDQYEELLQAALDIFSDLRQELQETVLRPRQRAGHAATSSGLAPPSLSVSGSGALGSSLVSSGAGSPAGGQLSLEKTLAWMSSGPR</sequence>
<keyword evidence="1" id="KW-0175">Coiled coil</keyword>
<feature type="region of interest" description="Disordered" evidence="2">
    <location>
        <begin position="1"/>
        <end position="23"/>
    </location>
</feature>
<dbReference type="EMBL" id="JADGIZ020000073">
    <property type="protein sequence ID" value="KAL2912208.1"/>
    <property type="molecule type" value="Genomic_DNA"/>
</dbReference>
<evidence type="ECO:0008006" key="5">
    <source>
        <dbReference type="Google" id="ProtNLM"/>
    </source>
</evidence>
<keyword evidence="4" id="KW-1185">Reference proteome</keyword>
<evidence type="ECO:0000313" key="4">
    <source>
        <dbReference type="Proteomes" id="UP001527925"/>
    </source>
</evidence>
<feature type="region of interest" description="Disordered" evidence="2">
    <location>
        <begin position="232"/>
        <end position="251"/>
    </location>
</feature>
<dbReference type="Gene3D" id="1.20.58.1710">
    <property type="match status" value="1"/>
</dbReference>
<feature type="coiled-coil region" evidence="1">
    <location>
        <begin position="190"/>
        <end position="224"/>
    </location>
</feature>
<name>A0ABR4MY41_9FUNG</name>
<organism evidence="3 4">
    <name type="scientific">Polyrhizophydium stewartii</name>
    <dbReference type="NCBI Taxonomy" id="2732419"/>
    <lineage>
        <taxon>Eukaryota</taxon>
        <taxon>Fungi</taxon>
        <taxon>Fungi incertae sedis</taxon>
        <taxon>Chytridiomycota</taxon>
        <taxon>Chytridiomycota incertae sedis</taxon>
        <taxon>Chytridiomycetes</taxon>
        <taxon>Rhizophydiales</taxon>
        <taxon>Rhizophydiales incertae sedis</taxon>
        <taxon>Polyrhizophydium</taxon>
    </lineage>
</organism>
<evidence type="ECO:0000313" key="3">
    <source>
        <dbReference type="EMBL" id="KAL2912208.1"/>
    </source>
</evidence>
<evidence type="ECO:0000256" key="2">
    <source>
        <dbReference type="SAM" id="MobiDB-lite"/>
    </source>
</evidence>
<protein>
    <recommendedName>
        <fullName evidence="5">Mediator of RNA polymerase II transcription subunit 8</fullName>
    </recommendedName>
</protein>
<accession>A0ABR4MY41</accession>
<reference evidence="3 4" key="1">
    <citation type="submission" date="2023-09" db="EMBL/GenBank/DDBJ databases">
        <title>Pangenome analysis of Batrachochytrium dendrobatidis and related Chytrids.</title>
        <authorList>
            <person name="Yacoub M.N."/>
            <person name="Stajich J.E."/>
            <person name="James T.Y."/>
        </authorList>
    </citation>
    <scope>NUCLEOTIDE SEQUENCE [LARGE SCALE GENOMIC DNA]</scope>
    <source>
        <strain evidence="3 4">JEL0888</strain>
    </source>
</reference>
<evidence type="ECO:0000256" key="1">
    <source>
        <dbReference type="SAM" id="Coils"/>
    </source>
</evidence>
<comment type="caution">
    <text evidence="3">The sequence shown here is derived from an EMBL/GenBank/DDBJ whole genome shotgun (WGS) entry which is preliminary data.</text>
</comment>
<feature type="compositionally biased region" description="Low complexity" evidence="2">
    <location>
        <begin position="242"/>
        <end position="251"/>
    </location>
</feature>
<proteinExistence type="predicted"/>
<feature type="region of interest" description="Disordered" evidence="2">
    <location>
        <begin position="256"/>
        <end position="289"/>
    </location>
</feature>
<feature type="compositionally biased region" description="Low complexity" evidence="2">
    <location>
        <begin position="256"/>
        <end position="277"/>
    </location>
</feature>